<keyword evidence="3" id="KW-1185">Reference proteome</keyword>
<sequence>MVEPVDLLSLIYGRLTYPFGLPSPSGHVSVESLGPSEPVGGSVSGSHRAVPPLVRVGGGGCSRLQPDPPFRACFRSPLGWGRKRGRDRSVRECKQGGHTVPP</sequence>
<comment type="caution">
    <text evidence="2">The sequence shown here is derived from an EMBL/GenBank/DDBJ whole genome shotgun (WGS) entry which is preliminary data.</text>
</comment>
<dbReference type="Proteomes" id="UP000824540">
    <property type="component" value="Unassembled WGS sequence"/>
</dbReference>
<feature type="region of interest" description="Disordered" evidence="1">
    <location>
        <begin position="77"/>
        <end position="102"/>
    </location>
</feature>
<protein>
    <submittedName>
        <fullName evidence="2">Uncharacterized protein</fullName>
    </submittedName>
</protein>
<reference evidence="2" key="1">
    <citation type="thesis" date="2021" institute="BYU ScholarsArchive" country="Provo, UT, USA">
        <title>Applications of and Algorithms for Genome Assembly and Genomic Analyses with an Emphasis on Marine Teleosts.</title>
        <authorList>
            <person name="Pickett B.D."/>
        </authorList>
    </citation>
    <scope>NUCLEOTIDE SEQUENCE</scope>
    <source>
        <strain evidence="2">HI-2016</strain>
    </source>
</reference>
<gene>
    <name evidence="2" type="ORF">JZ751_018878</name>
</gene>
<evidence type="ECO:0000313" key="2">
    <source>
        <dbReference type="EMBL" id="KAG9331478.1"/>
    </source>
</evidence>
<dbReference type="AlphaFoldDB" id="A0A8T2N0R0"/>
<evidence type="ECO:0000313" key="3">
    <source>
        <dbReference type="Proteomes" id="UP000824540"/>
    </source>
</evidence>
<proteinExistence type="predicted"/>
<organism evidence="2 3">
    <name type="scientific">Albula glossodonta</name>
    <name type="common">roundjaw bonefish</name>
    <dbReference type="NCBI Taxonomy" id="121402"/>
    <lineage>
        <taxon>Eukaryota</taxon>
        <taxon>Metazoa</taxon>
        <taxon>Chordata</taxon>
        <taxon>Craniata</taxon>
        <taxon>Vertebrata</taxon>
        <taxon>Euteleostomi</taxon>
        <taxon>Actinopterygii</taxon>
        <taxon>Neopterygii</taxon>
        <taxon>Teleostei</taxon>
        <taxon>Albuliformes</taxon>
        <taxon>Albulidae</taxon>
        <taxon>Albula</taxon>
    </lineage>
</organism>
<dbReference type="EMBL" id="JAFBMS010000326">
    <property type="protein sequence ID" value="KAG9331478.1"/>
    <property type="molecule type" value="Genomic_DNA"/>
</dbReference>
<feature type="region of interest" description="Disordered" evidence="1">
    <location>
        <begin position="27"/>
        <end position="51"/>
    </location>
</feature>
<evidence type="ECO:0000256" key="1">
    <source>
        <dbReference type="SAM" id="MobiDB-lite"/>
    </source>
</evidence>
<feature type="compositionally biased region" description="Low complexity" evidence="1">
    <location>
        <begin position="31"/>
        <end position="46"/>
    </location>
</feature>
<name>A0A8T2N0R0_9TELE</name>
<accession>A0A8T2N0R0</accession>